<reference evidence="1 2" key="1">
    <citation type="submission" date="2016-10" db="EMBL/GenBank/DDBJ databases">
        <authorList>
            <person name="de Groot N.N."/>
        </authorList>
    </citation>
    <scope>NUCLEOTIDE SEQUENCE [LARGE SCALE GENOMIC DNA]</scope>
    <source>
        <strain evidence="1 2">SLAS-1</strain>
    </source>
</reference>
<evidence type="ECO:0000313" key="1">
    <source>
        <dbReference type="EMBL" id="SDM49607.1"/>
    </source>
</evidence>
<dbReference type="EMBL" id="FNGO01000044">
    <property type="protein sequence ID" value="SDM49607.1"/>
    <property type="molecule type" value="Genomic_DNA"/>
</dbReference>
<gene>
    <name evidence="1" type="ORF">SAMN04488692_1444</name>
</gene>
<sequence>METIADELMEKEKKDMVIKLLEKRIGELTDALETAVCGEKHRL</sequence>
<organism evidence="1 2">
    <name type="scientific">Halarsenatibacter silvermanii</name>
    <dbReference type="NCBI Taxonomy" id="321763"/>
    <lineage>
        <taxon>Bacteria</taxon>
        <taxon>Bacillati</taxon>
        <taxon>Bacillota</taxon>
        <taxon>Clostridia</taxon>
        <taxon>Halanaerobiales</taxon>
        <taxon>Halarsenatibacteraceae</taxon>
        <taxon>Halarsenatibacter</taxon>
    </lineage>
</organism>
<dbReference type="AlphaFoldDB" id="A0A1G9TPD0"/>
<evidence type="ECO:0000313" key="2">
    <source>
        <dbReference type="Proteomes" id="UP000199476"/>
    </source>
</evidence>
<accession>A0A1G9TPD0</accession>
<dbReference type="RefSeq" id="WP_268762271.1">
    <property type="nucleotide sequence ID" value="NZ_FNGO01000044.1"/>
</dbReference>
<name>A0A1G9TPD0_9FIRM</name>
<protein>
    <submittedName>
        <fullName evidence="1">Uncharacterized protein</fullName>
    </submittedName>
</protein>
<keyword evidence="2" id="KW-1185">Reference proteome</keyword>
<dbReference type="Proteomes" id="UP000199476">
    <property type="component" value="Unassembled WGS sequence"/>
</dbReference>
<proteinExistence type="predicted"/>
<dbReference type="STRING" id="321763.SAMN04488692_1444"/>